<feature type="region of interest" description="Disordered" evidence="1">
    <location>
        <begin position="87"/>
        <end position="241"/>
    </location>
</feature>
<organism evidence="2 3">
    <name type="scientific">Ditylenchus dipsaci</name>
    <dbReference type="NCBI Taxonomy" id="166011"/>
    <lineage>
        <taxon>Eukaryota</taxon>
        <taxon>Metazoa</taxon>
        <taxon>Ecdysozoa</taxon>
        <taxon>Nematoda</taxon>
        <taxon>Chromadorea</taxon>
        <taxon>Rhabditida</taxon>
        <taxon>Tylenchina</taxon>
        <taxon>Tylenchomorpha</taxon>
        <taxon>Sphaerularioidea</taxon>
        <taxon>Anguinidae</taxon>
        <taxon>Anguininae</taxon>
        <taxon>Ditylenchus</taxon>
    </lineage>
</organism>
<keyword evidence="2" id="KW-1185">Reference proteome</keyword>
<dbReference type="Proteomes" id="UP000887574">
    <property type="component" value="Unplaced"/>
</dbReference>
<name>A0A915CS15_9BILA</name>
<feature type="compositionally biased region" description="Polar residues" evidence="1">
    <location>
        <begin position="212"/>
        <end position="224"/>
    </location>
</feature>
<reference evidence="3" key="1">
    <citation type="submission" date="2022-11" db="UniProtKB">
        <authorList>
            <consortium name="WormBaseParasite"/>
        </authorList>
    </citation>
    <scope>IDENTIFICATION</scope>
</reference>
<proteinExistence type="predicted"/>
<evidence type="ECO:0000256" key="1">
    <source>
        <dbReference type="SAM" id="MobiDB-lite"/>
    </source>
</evidence>
<dbReference type="WBParaSite" id="jg12005">
    <property type="protein sequence ID" value="jg12005"/>
    <property type="gene ID" value="jg12005"/>
</dbReference>
<evidence type="ECO:0000313" key="3">
    <source>
        <dbReference type="WBParaSite" id="jg12005"/>
    </source>
</evidence>
<sequence length="397" mass="42063">MSGRNSLERDDATRFPGYGDRVGSGVVLAPTRWTGGELVTDPTYVSKALKPKRMFYSPIGDVIVAADGIEMKRGPVDLTPRAGHKITEKTWTSGGGGSESGYTNEYGGTGGGNDGTGRNSRNTNLQSPFGALSDPLGLGNTGLGGPPATHHPPPAAAQPTSAPLNFSGLNSAGPSVGGGKPLGDSNGRAPYAGSVSSLGSSKPNLYEDRIKSPQNGQRDSSYAPSQHDYPASGRSSATSASLFSEPGMRYEVKKDYLISNPREMIHQYATTTPIQSIPGYESLPGGGTTTQTIKQSYSSTVEESFGPYAPYKTGGQGNAINPNKFVRQLRDETMTNNQRQANLNTQALNPKDSTYEHRIETIRRQTTGQTSGDPEIQSLTTRLMTGLQTGHPTPSRF</sequence>
<protein>
    <submittedName>
        <fullName evidence="3">Uncharacterized protein</fullName>
    </submittedName>
</protein>
<evidence type="ECO:0000313" key="2">
    <source>
        <dbReference type="Proteomes" id="UP000887574"/>
    </source>
</evidence>
<feature type="compositionally biased region" description="Polar residues" evidence="1">
    <location>
        <begin position="194"/>
        <end position="203"/>
    </location>
</feature>
<accession>A0A915CS15</accession>
<dbReference type="AlphaFoldDB" id="A0A915CS15"/>